<name>A0A073JYB8_9BACI</name>
<keyword evidence="4 9" id="KW-0808">Transferase</keyword>
<dbReference type="GO" id="GO:0005524">
    <property type="term" value="F:ATP binding"/>
    <property type="evidence" value="ECO:0007669"/>
    <property type="project" value="UniProtKB-KW"/>
</dbReference>
<dbReference type="STRING" id="574376.BAMA_23155"/>
<comment type="similarity">
    <text evidence="1">Belongs to the methylthioribose kinase family.</text>
</comment>
<dbReference type="GO" id="GO:0046522">
    <property type="term" value="F:S-methyl-5-thioribose kinase activity"/>
    <property type="evidence" value="ECO:0007669"/>
    <property type="project" value="UniProtKB-EC"/>
</dbReference>
<dbReference type="RefSeq" id="WP_034639078.1">
    <property type="nucleotide sequence ID" value="NZ_CBCSJC010000029.1"/>
</dbReference>
<dbReference type="AlphaFoldDB" id="A0A073JYB8"/>
<evidence type="ECO:0000256" key="3">
    <source>
        <dbReference type="ARBA" id="ARBA00012128"/>
    </source>
</evidence>
<comment type="caution">
    <text evidence="9">The sequence shown here is derived from an EMBL/GenBank/DDBJ whole genome shotgun (WGS) entry which is preliminary data.</text>
</comment>
<keyword evidence="5" id="KW-0547">Nucleotide-binding</keyword>
<dbReference type="InterPro" id="IPR002575">
    <property type="entry name" value="Aminoglycoside_PTrfase"/>
</dbReference>
<evidence type="ECO:0000256" key="6">
    <source>
        <dbReference type="ARBA" id="ARBA00022777"/>
    </source>
</evidence>
<dbReference type="NCBIfam" id="TIGR01767">
    <property type="entry name" value="MTRK"/>
    <property type="match status" value="1"/>
</dbReference>
<dbReference type="SUPFAM" id="SSF56112">
    <property type="entry name" value="Protein kinase-like (PK-like)"/>
    <property type="match status" value="1"/>
</dbReference>
<accession>A0A073JYB8</accession>
<keyword evidence="6 9" id="KW-0418">Kinase</keyword>
<evidence type="ECO:0000256" key="4">
    <source>
        <dbReference type="ARBA" id="ARBA00022679"/>
    </source>
</evidence>
<protein>
    <recommendedName>
        <fullName evidence="3">S-methyl-5-thioribose kinase</fullName>
        <ecNumber evidence="3">2.7.1.100</ecNumber>
    </recommendedName>
</protein>
<dbReference type="EC" id="2.7.1.100" evidence="3"/>
<evidence type="ECO:0000259" key="8">
    <source>
        <dbReference type="Pfam" id="PF01636"/>
    </source>
</evidence>
<evidence type="ECO:0000313" key="10">
    <source>
        <dbReference type="Proteomes" id="UP000027822"/>
    </source>
</evidence>
<proteinExistence type="inferred from homology"/>
<dbReference type="Pfam" id="PF01636">
    <property type="entry name" value="APH"/>
    <property type="match status" value="1"/>
</dbReference>
<evidence type="ECO:0000256" key="1">
    <source>
        <dbReference type="ARBA" id="ARBA00010165"/>
    </source>
</evidence>
<dbReference type="EMBL" id="JOTN01000008">
    <property type="protein sequence ID" value="KEK19281.1"/>
    <property type="molecule type" value="Genomic_DNA"/>
</dbReference>
<dbReference type="Proteomes" id="UP000027822">
    <property type="component" value="Unassembled WGS sequence"/>
</dbReference>
<dbReference type="InterPro" id="IPR011009">
    <property type="entry name" value="Kinase-like_dom_sf"/>
</dbReference>
<dbReference type="GO" id="GO:0009086">
    <property type="term" value="P:methionine biosynthetic process"/>
    <property type="evidence" value="ECO:0007669"/>
    <property type="project" value="InterPro"/>
</dbReference>
<dbReference type="Gene3D" id="3.30.200.20">
    <property type="entry name" value="Phosphorylase Kinase, domain 1"/>
    <property type="match status" value="1"/>
</dbReference>
<dbReference type="eggNOG" id="COG4857">
    <property type="taxonomic scope" value="Bacteria"/>
</dbReference>
<comment type="subunit">
    <text evidence="2">Homodimer.</text>
</comment>
<gene>
    <name evidence="9" type="ORF">BAMA_23155</name>
</gene>
<evidence type="ECO:0000256" key="2">
    <source>
        <dbReference type="ARBA" id="ARBA00011738"/>
    </source>
</evidence>
<dbReference type="InterPro" id="IPR009212">
    <property type="entry name" value="Methylthioribose_kinase"/>
</dbReference>
<organism evidence="9 10">
    <name type="scientific">Bacillus manliponensis</name>
    <dbReference type="NCBI Taxonomy" id="574376"/>
    <lineage>
        <taxon>Bacteria</taxon>
        <taxon>Bacillati</taxon>
        <taxon>Bacillota</taxon>
        <taxon>Bacilli</taxon>
        <taxon>Bacillales</taxon>
        <taxon>Bacillaceae</taxon>
        <taxon>Bacillus</taxon>
        <taxon>Bacillus cereus group</taxon>
    </lineage>
</organism>
<sequence length="410" mass="47037">MSKFTNYFLMEAQDVIEYVVEKLPMFEEKEHLCCKEIGDGNLNYVFRVWDEEKGTSIIVKQAGDTARISDEFKLSTNRIRIESDVLKLEGELAPGLVPRVYLYDDVMNCCVMEDLSDHTILRTALLHHEIFPKLAEDITTFLVRNLLLTSDVVMNHKEKKELVKNYINPELCEITEDLVYSEPYVNHNERNELFLLNEEWIQKNIYEDVKLRTEVAKLKFSFMTNAQALLHGDLHTGSLFVRRDSTKVIDPEFAFYGPMGYDVGNIVANLMFAWVNADAIMEAGDRKDSYVAWLEKTIADVIDLFSEKFVAAWDIHVTDIMAKNDEFKLWYLNSVLADTAAVTGLELIRRIVGLAKVKDITSIEDEQARARAERICLQAAKLFVLQASTFKTGADFIQVLQKEAHSYSKA</sequence>
<dbReference type="OrthoDB" id="9777791at2"/>
<evidence type="ECO:0000313" key="9">
    <source>
        <dbReference type="EMBL" id="KEK19281.1"/>
    </source>
</evidence>
<keyword evidence="10" id="KW-1185">Reference proteome</keyword>
<evidence type="ECO:0000256" key="5">
    <source>
        <dbReference type="ARBA" id="ARBA00022741"/>
    </source>
</evidence>
<dbReference type="PANTHER" id="PTHR34273">
    <property type="entry name" value="METHYLTHIORIBOSE KINASE"/>
    <property type="match status" value="1"/>
</dbReference>
<dbReference type="PIRSF" id="PIRSF031134">
    <property type="entry name" value="MTRK"/>
    <property type="match status" value="1"/>
</dbReference>
<dbReference type="Gene3D" id="3.90.1200.10">
    <property type="match status" value="1"/>
</dbReference>
<evidence type="ECO:0000256" key="7">
    <source>
        <dbReference type="ARBA" id="ARBA00022840"/>
    </source>
</evidence>
<feature type="domain" description="Aminoglycoside phosphotransferase" evidence="8">
    <location>
        <begin position="35"/>
        <end position="274"/>
    </location>
</feature>
<keyword evidence="7" id="KW-0067">ATP-binding</keyword>
<dbReference type="PANTHER" id="PTHR34273:SF2">
    <property type="entry name" value="METHYLTHIORIBOSE KINASE"/>
    <property type="match status" value="1"/>
</dbReference>
<reference evidence="9 10" key="1">
    <citation type="submission" date="2014-06" db="EMBL/GenBank/DDBJ databases">
        <title>Draft genome sequence of Bacillus manliponensis JCM 15802 (MCCC 1A00708).</title>
        <authorList>
            <person name="Lai Q."/>
            <person name="Liu Y."/>
            <person name="Shao Z."/>
        </authorList>
    </citation>
    <scope>NUCLEOTIDE SEQUENCE [LARGE SCALE GENOMIC DNA]</scope>
    <source>
        <strain evidence="9 10">JCM 15802</strain>
    </source>
</reference>